<evidence type="ECO:0000313" key="9">
    <source>
        <dbReference type="Proteomes" id="UP000593562"/>
    </source>
</evidence>
<dbReference type="GO" id="GO:0006355">
    <property type="term" value="P:regulation of DNA-templated transcription"/>
    <property type="evidence" value="ECO:0007669"/>
    <property type="project" value="InterPro"/>
</dbReference>
<evidence type="ECO:0000259" key="7">
    <source>
        <dbReference type="PROSITE" id="PS51667"/>
    </source>
</evidence>
<dbReference type="PANTHER" id="PTHR31602:SF101">
    <property type="entry name" value="GROWTH-REGULATING FACTOR 7"/>
    <property type="match status" value="1"/>
</dbReference>
<dbReference type="PROSITE" id="PS51667">
    <property type="entry name" value="WRC"/>
    <property type="match status" value="1"/>
</dbReference>
<dbReference type="InParanoid" id="A0A7J7DBK8"/>
<evidence type="ECO:0000256" key="2">
    <source>
        <dbReference type="ARBA" id="ARBA00008122"/>
    </source>
</evidence>
<dbReference type="GO" id="GO:0099402">
    <property type="term" value="P:plant organ development"/>
    <property type="evidence" value="ECO:0007669"/>
    <property type="project" value="UniProtKB-ARBA"/>
</dbReference>
<evidence type="ECO:0000259" key="6">
    <source>
        <dbReference type="PROSITE" id="PS51666"/>
    </source>
</evidence>
<keyword evidence="5" id="KW-0010">Activator</keyword>
<dbReference type="GO" id="GO:0006351">
    <property type="term" value="P:DNA-templated transcription"/>
    <property type="evidence" value="ECO:0007669"/>
    <property type="project" value="UniProtKB-UniRule"/>
</dbReference>
<accession>A0A7J7DBK8</accession>
<feature type="short sequence motif" description="Bipartite nuclear localization signal" evidence="4">
    <location>
        <begin position="99"/>
        <end position="106"/>
    </location>
</feature>
<comment type="function">
    <text evidence="5">Transcription activator.</text>
</comment>
<evidence type="ECO:0000256" key="5">
    <source>
        <dbReference type="RuleBase" id="RU367127"/>
    </source>
</evidence>
<organism evidence="8 9">
    <name type="scientific">Tripterygium wilfordii</name>
    <name type="common">Thunder God vine</name>
    <dbReference type="NCBI Taxonomy" id="458696"/>
    <lineage>
        <taxon>Eukaryota</taxon>
        <taxon>Viridiplantae</taxon>
        <taxon>Streptophyta</taxon>
        <taxon>Embryophyta</taxon>
        <taxon>Tracheophyta</taxon>
        <taxon>Spermatophyta</taxon>
        <taxon>Magnoliopsida</taxon>
        <taxon>eudicotyledons</taxon>
        <taxon>Gunneridae</taxon>
        <taxon>Pentapetalae</taxon>
        <taxon>rosids</taxon>
        <taxon>fabids</taxon>
        <taxon>Celastrales</taxon>
        <taxon>Celastraceae</taxon>
        <taxon>Tripterygium</taxon>
    </lineage>
</organism>
<feature type="short sequence motif" description="Bipartite nuclear localization signal" evidence="4">
    <location>
        <begin position="71"/>
        <end position="81"/>
    </location>
</feature>
<dbReference type="InterPro" id="IPR014978">
    <property type="entry name" value="Gln-Leu-Gln_QLQ"/>
</dbReference>
<comment type="caution">
    <text evidence="8">The sequence shown here is derived from an EMBL/GenBank/DDBJ whole genome shotgun (WGS) entry which is preliminary data.</text>
</comment>
<name>A0A7J7DBK8_TRIWF</name>
<feature type="domain" description="WRC" evidence="7">
    <location>
        <begin position="66"/>
        <end position="110"/>
    </location>
</feature>
<evidence type="ECO:0000256" key="4">
    <source>
        <dbReference type="PROSITE-ProRule" id="PRU01002"/>
    </source>
</evidence>
<dbReference type="InterPro" id="IPR014977">
    <property type="entry name" value="WRC_dom"/>
</dbReference>
<keyword evidence="9" id="KW-1185">Reference proteome</keyword>
<dbReference type="EMBL" id="JAAARO010000008">
    <property type="protein sequence ID" value="KAF5743446.1"/>
    <property type="molecule type" value="Genomic_DNA"/>
</dbReference>
<comment type="subcellular location">
    <subcellularLocation>
        <location evidence="1 4 5">Nucleus</location>
    </subcellularLocation>
</comment>
<dbReference type="GO" id="GO:0005634">
    <property type="term" value="C:nucleus"/>
    <property type="evidence" value="ECO:0007669"/>
    <property type="project" value="UniProtKB-SubCell"/>
</dbReference>
<comment type="domain">
    <text evidence="5">The QLQ domain and WRC domain may be involved in protein-protein interaction and DNA-binding, respectively.</text>
</comment>
<reference evidence="8 9" key="1">
    <citation type="journal article" date="2020" name="Nat. Commun.">
        <title>Genome of Tripterygium wilfordii and identification of cytochrome P450 involved in triptolide biosynthesis.</title>
        <authorList>
            <person name="Tu L."/>
            <person name="Su P."/>
            <person name="Zhang Z."/>
            <person name="Gao L."/>
            <person name="Wang J."/>
            <person name="Hu T."/>
            <person name="Zhou J."/>
            <person name="Zhang Y."/>
            <person name="Zhao Y."/>
            <person name="Liu Y."/>
            <person name="Song Y."/>
            <person name="Tong Y."/>
            <person name="Lu Y."/>
            <person name="Yang J."/>
            <person name="Xu C."/>
            <person name="Jia M."/>
            <person name="Peters R.J."/>
            <person name="Huang L."/>
            <person name="Gao W."/>
        </authorList>
    </citation>
    <scope>NUCLEOTIDE SEQUENCE [LARGE SCALE GENOMIC DNA]</scope>
    <source>
        <strain evidence="9">cv. XIE 37</strain>
        <tissue evidence="8">Leaf</tissue>
    </source>
</reference>
<dbReference type="AlphaFoldDB" id="A0A7J7DBK8"/>
<sequence>MAAALGYPFTNAQLKELERQAMIYKYMMASVPVLPELLFPRTYSDPSPPNSSLGGGLNLRLSNGADLEPGRCRRTDGKKWRCSRDVAPDQKYCERHMHRGRPRSRKHVELQANKKTRYNSNSSVNNIGTSSSSISQFAGAVSEAFPQTPLFTDKTRDRAPNFNDSRSLDWMIMRDSTCDQQWLHNTNIAADTNISLLNQASLDLNIYTDFSVSEDHHQQSNNHHHHHLFPGVNSSLERELTEGPRDFLDAWSEGHNKHNSISTNGNLSLSSSLTLSMAAHSSMNDEMGQIRMGLGLIESDQGQPTSWVGSTLGGPLAEVLRPSIITGNGDSCSPQATSLSSPSGVIRRTMASLSDSSGSSSPTTLASSSRIRPEIALIWWDKEKLASSG</sequence>
<protein>
    <recommendedName>
        <fullName evidence="5">Growth-regulating factor</fullName>
    </recommendedName>
</protein>
<comment type="similarity">
    <text evidence="2 5">Belongs to the GRF family.</text>
</comment>
<dbReference type="Proteomes" id="UP000593562">
    <property type="component" value="Unassembled WGS sequence"/>
</dbReference>
<dbReference type="Pfam" id="PF08880">
    <property type="entry name" value="QLQ"/>
    <property type="match status" value="1"/>
</dbReference>
<gene>
    <name evidence="8" type="ORF">HS088_TW08G00028</name>
</gene>
<dbReference type="Pfam" id="PF08879">
    <property type="entry name" value="WRC"/>
    <property type="match status" value="1"/>
</dbReference>
<evidence type="ECO:0000313" key="8">
    <source>
        <dbReference type="EMBL" id="KAF5743446.1"/>
    </source>
</evidence>
<keyword evidence="5" id="KW-0805">Transcription regulation</keyword>
<dbReference type="PROSITE" id="PS51666">
    <property type="entry name" value="QLQ"/>
    <property type="match status" value="1"/>
</dbReference>
<feature type="domain" description="QLQ" evidence="6">
    <location>
        <begin position="8"/>
        <end position="43"/>
    </location>
</feature>
<keyword evidence="5" id="KW-0804">Transcription</keyword>
<keyword evidence="3 4" id="KW-0539">Nucleus</keyword>
<dbReference type="PANTHER" id="PTHR31602">
    <property type="entry name" value="GROWTH-REGULATING FACTOR 5"/>
    <property type="match status" value="1"/>
</dbReference>
<evidence type="ECO:0000256" key="3">
    <source>
        <dbReference type="ARBA" id="ARBA00023242"/>
    </source>
</evidence>
<dbReference type="InterPro" id="IPR031137">
    <property type="entry name" value="GRF"/>
</dbReference>
<proteinExistence type="inferred from homology"/>
<evidence type="ECO:0000256" key="1">
    <source>
        <dbReference type="ARBA" id="ARBA00004123"/>
    </source>
</evidence>
<dbReference type="GO" id="GO:0005524">
    <property type="term" value="F:ATP binding"/>
    <property type="evidence" value="ECO:0007669"/>
    <property type="project" value="UniProtKB-UniRule"/>
</dbReference>
<dbReference type="SMART" id="SM00951">
    <property type="entry name" value="QLQ"/>
    <property type="match status" value="1"/>
</dbReference>